<dbReference type="EMBL" id="CAJVCH010009588">
    <property type="protein sequence ID" value="CAG7667358.1"/>
    <property type="molecule type" value="Genomic_DNA"/>
</dbReference>
<evidence type="ECO:0000313" key="2">
    <source>
        <dbReference type="Proteomes" id="UP000708208"/>
    </source>
</evidence>
<comment type="caution">
    <text evidence="1">The sequence shown here is derived from an EMBL/GenBank/DDBJ whole genome shotgun (WGS) entry which is preliminary data.</text>
</comment>
<sequence length="20" mass="2435">FVPCRNKLRRERQQVIVGVH</sequence>
<dbReference type="Proteomes" id="UP000708208">
    <property type="component" value="Unassembled WGS sequence"/>
</dbReference>
<protein>
    <submittedName>
        <fullName evidence="1">Uncharacterized protein</fullName>
    </submittedName>
</protein>
<accession>A0A8J2J428</accession>
<gene>
    <name evidence="1" type="ORF">AFUS01_LOCUS1714</name>
</gene>
<dbReference type="AlphaFoldDB" id="A0A8J2J428"/>
<proteinExistence type="predicted"/>
<keyword evidence="2" id="KW-1185">Reference proteome</keyword>
<organism evidence="1 2">
    <name type="scientific">Allacma fusca</name>
    <dbReference type="NCBI Taxonomy" id="39272"/>
    <lineage>
        <taxon>Eukaryota</taxon>
        <taxon>Metazoa</taxon>
        <taxon>Ecdysozoa</taxon>
        <taxon>Arthropoda</taxon>
        <taxon>Hexapoda</taxon>
        <taxon>Collembola</taxon>
        <taxon>Symphypleona</taxon>
        <taxon>Sminthuridae</taxon>
        <taxon>Allacma</taxon>
    </lineage>
</organism>
<feature type="non-terminal residue" evidence="1">
    <location>
        <position position="1"/>
    </location>
</feature>
<reference evidence="1" key="1">
    <citation type="submission" date="2021-06" db="EMBL/GenBank/DDBJ databases">
        <authorList>
            <person name="Hodson N. C."/>
            <person name="Mongue J. A."/>
            <person name="Jaron S. K."/>
        </authorList>
    </citation>
    <scope>NUCLEOTIDE SEQUENCE</scope>
</reference>
<name>A0A8J2J428_9HEXA</name>
<evidence type="ECO:0000313" key="1">
    <source>
        <dbReference type="EMBL" id="CAG7667358.1"/>
    </source>
</evidence>